<evidence type="ECO:0000313" key="2">
    <source>
        <dbReference type="EMBL" id="GFO27368.1"/>
    </source>
</evidence>
<name>A0AAV4C677_9GAST</name>
<feature type="compositionally biased region" description="Polar residues" evidence="1">
    <location>
        <begin position="27"/>
        <end position="38"/>
    </location>
</feature>
<evidence type="ECO:0000256" key="1">
    <source>
        <dbReference type="SAM" id="MobiDB-lite"/>
    </source>
</evidence>
<evidence type="ECO:0000313" key="3">
    <source>
        <dbReference type="Proteomes" id="UP000735302"/>
    </source>
</evidence>
<feature type="compositionally biased region" description="Basic and acidic residues" evidence="1">
    <location>
        <begin position="47"/>
        <end position="56"/>
    </location>
</feature>
<feature type="region of interest" description="Disordered" evidence="1">
    <location>
        <begin position="1"/>
        <end position="56"/>
    </location>
</feature>
<gene>
    <name evidence="2" type="ORF">PoB_005387300</name>
</gene>
<keyword evidence="3" id="KW-1185">Reference proteome</keyword>
<sequence length="113" mass="12357">MKPAAPPKDGGRSAPFALPKWGKAQKDSGSNFLHSNSLAKRRSIKSKRQEAPRESFSRFAPLTMEAKDTLFSIWGIPPVPRGPLPPLWSVLSSLPFQISPAPGEETPEVHVTE</sequence>
<dbReference type="AlphaFoldDB" id="A0AAV4C677"/>
<organism evidence="2 3">
    <name type="scientific">Plakobranchus ocellatus</name>
    <dbReference type="NCBI Taxonomy" id="259542"/>
    <lineage>
        <taxon>Eukaryota</taxon>
        <taxon>Metazoa</taxon>
        <taxon>Spiralia</taxon>
        <taxon>Lophotrochozoa</taxon>
        <taxon>Mollusca</taxon>
        <taxon>Gastropoda</taxon>
        <taxon>Heterobranchia</taxon>
        <taxon>Euthyneura</taxon>
        <taxon>Panpulmonata</taxon>
        <taxon>Sacoglossa</taxon>
        <taxon>Placobranchoidea</taxon>
        <taxon>Plakobranchidae</taxon>
        <taxon>Plakobranchus</taxon>
    </lineage>
</organism>
<accession>A0AAV4C677</accession>
<reference evidence="2 3" key="1">
    <citation type="journal article" date="2021" name="Elife">
        <title>Chloroplast acquisition without the gene transfer in kleptoplastic sea slugs, Plakobranchus ocellatus.</title>
        <authorList>
            <person name="Maeda T."/>
            <person name="Takahashi S."/>
            <person name="Yoshida T."/>
            <person name="Shimamura S."/>
            <person name="Takaki Y."/>
            <person name="Nagai Y."/>
            <person name="Toyoda A."/>
            <person name="Suzuki Y."/>
            <person name="Arimoto A."/>
            <person name="Ishii H."/>
            <person name="Satoh N."/>
            <person name="Nishiyama T."/>
            <person name="Hasebe M."/>
            <person name="Maruyama T."/>
            <person name="Minagawa J."/>
            <person name="Obokata J."/>
            <person name="Shigenobu S."/>
        </authorList>
    </citation>
    <scope>NUCLEOTIDE SEQUENCE [LARGE SCALE GENOMIC DNA]</scope>
</reference>
<comment type="caution">
    <text evidence="2">The sequence shown here is derived from an EMBL/GenBank/DDBJ whole genome shotgun (WGS) entry which is preliminary data.</text>
</comment>
<proteinExistence type="predicted"/>
<dbReference type="EMBL" id="BLXT01005922">
    <property type="protein sequence ID" value="GFO27368.1"/>
    <property type="molecule type" value="Genomic_DNA"/>
</dbReference>
<dbReference type="Proteomes" id="UP000735302">
    <property type="component" value="Unassembled WGS sequence"/>
</dbReference>
<protein>
    <submittedName>
        <fullName evidence="2">Uncharacterized protein</fullName>
    </submittedName>
</protein>